<name>A0A9D7ID08_9RHOO</name>
<proteinExistence type="predicted"/>
<dbReference type="Proteomes" id="UP000886602">
    <property type="component" value="Unassembled WGS sequence"/>
</dbReference>
<gene>
    <name evidence="2" type="ORF">IPJ48_11000</name>
</gene>
<evidence type="ECO:0000313" key="2">
    <source>
        <dbReference type="EMBL" id="MBK7423575.1"/>
    </source>
</evidence>
<feature type="region of interest" description="Disordered" evidence="1">
    <location>
        <begin position="122"/>
        <end position="165"/>
    </location>
</feature>
<dbReference type="EMBL" id="JADJNC010000016">
    <property type="protein sequence ID" value="MBK7423575.1"/>
    <property type="molecule type" value="Genomic_DNA"/>
</dbReference>
<organism evidence="2 3">
    <name type="scientific">Candidatus Propionivibrio dominans</name>
    <dbReference type="NCBI Taxonomy" id="2954373"/>
    <lineage>
        <taxon>Bacteria</taxon>
        <taxon>Pseudomonadati</taxon>
        <taxon>Pseudomonadota</taxon>
        <taxon>Betaproteobacteria</taxon>
        <taxon>Rhodocyclales</taxon>
        <taxon>Rhodocyclaceae</taxon>
        <taxon>Propionivibrio</taxon>
    </lineage>
</organism>
<sequence length="266" mass="28591">MQDEILTVEEAANKLALRCARWSQSTIESLVKVVLAGGHPLGELGSIYAAAHTVLAAAPDLASRLAERLDQGHLKARNPMHGGRISLNGQPAHNGVFVSLAEAAQALLEHDQIIFADLPIHDEEPACAPDPSPEQDAADQGADDSLTLQQDEPPAPMAAPAAESDKATDPYGVAMDALFDPVKAAQLETMFPDGGKWKNHCERAKRNGLKSAAKTGRGLFNPYSAAVWWLRECGPGGWDWARCLRKLANNLPPRSIDSKHLLTGYE</sequence>
<dbReference type="AlphaFoldDB" id="A0A9D7ID08"/>
<protein>
    <submittedName>
        <fullName evidence="2">Uncharacterized protein</fullName>
    </submittedName>
</protein>
<evidence type="ECO:0000313" key="3">
    <source>
        <dbReference type="Proteomes" id="UP000886602"/>
    </source>
</evidence>
<accession>A0A9D7ID08</accession>
<comment type="caution">
    <text evidence="2">The sequence shown here is derived from an EMBL/GenBank/DDBJ whole genome shotgun (WGS) entry which is preliminary data.</text>
</comment>
<evidence type="ECO:0000256" key="1">
    <source>
        <dbReference type="SAM" id="MobiDB-lite"/>
    </source>
</evidence>
<reference evidence="2" key="1">
    <citation type="submission" date="2020-10" db="EMBL/GenBank/DDBJ databases">
        <title>Connecting structure to function with the recovery of over 1000 high-quality activated sludge metagenome-assembled genomes encoding full-length rRNA genes using long-read sequencing.</title>
        <authorList>
            <person name="Singleton C.M."/>
            <person name="Petriglieri F."/>
            <person name="Kristensen J.M."/>
            <person name="Kirkegaard R.H."/>
            <person name="Michaelsen T.Y."/>
            <person name="Andersen M.H."/>
            <person name="Karst S.M."/>
            <person name="Dueholm M.S."/>
            <person name="Nielsen P.H."/>
            <person name="Albertsen M."/>
        </authorList>
    </citation>
    <scope>NUCLEOTIDE SEQUENCE</scope>
    <source>
        <strain evidence="2">EsbW_18-Q3-R4-48_MAXAC.044</strain>
    </source>
</reference>